<accession>A0A6J5RAS2</accession>
<sequence>MKNSSPAARVGVAVQSRNTTRLRVFHYGENPLIANPGDLLIVSTLGEAGTHIEFSVLIPGREMSTFARDVNQASMTYEANREWLSAPASRSA</sequence>
<protein>
    <submittedName>
        <fullName evidence="1">Uncharacterized protein</fullName>
    </submittedName>
</protein>
<name>A0A6J5RAS2_9CAUD</name>
<dbReference type="EMBL" id="LR797207">
    <property type="protein sequence ID" value="CAB4194203.1"/>
    <property type="molecule type" value="Genomic_DNA"/>
</dbReference>
<evidence type="ECO:0000313" key="1">
    <source>
        <dbReference type="EMBL" id="CAB4194203.1"/>
    </source>
</evidence>
<gene>
    <name evidence="1" type="ORF">UFOVP1260_7</name>
</gene>
<reference evidence="1" key="1">
    <citation type="submission" date="2020-05" db="EMBL/GenBank/DDBJ databases">
        <authorList>
            <person name="Chiriac C."/>
            <person name="Salcher M."/>
            <person name="Ghai R."/>
            <person name="Kavagutti S V."/>
        </authorList>
    </citation>
    <scope>NUCLEOTIDE SEQUENCE</scope>
</reference>
<organism evidence="1">
    <name type="scientific">uncultured Caudovirales phage</name>
    <dbReference type="NCBI Taxonomy" id="2100421"/>
    <lineage>
        <taxon>Viruses</taxon>
        <taxon>Duplodnaviria</taxon>
        <taxon>Heunggongvirae</taxon>
        <taxon>Uroviricota</taxon>
        <taxon>Caudoviricetes</taxon>
        <taxon>Peduoviridae</taxon>
        <taxon>Maltschvirus</taxon>
        <taxon>Maltschvirus maltsch</taxon>
    </lineage>
</organism>
<proteinExistence type="predicted"/>